<evidence type="ECO:0000256" key="1">
    <source>
        <dbReference type="SAM" id="MobiDB-lite"/>
    </source>
</evidence>
<dbReference type="Gene3D" id="3.40.190.80">
    <property type="match status" value="1"/>
</dbReference>
<dbReference type="Pfam" id="PF00459">
    <property type="entry name" value="Inositol_P"/>
    <property type="match status" value="1"/>
</dbReference>
<evidence type="ECO:0000313" key="2">
    <source>
        <dbReference type="EMBL" id="WBL36166.1"/>
    </source>
</evidence>
<accession>A0ABY7M6L8</accession>
<name>A0ABY7M6L8_9CHLR</name>
<dbReference type="PANTHER" id="PTHR20854">
    <property type="entry name" value="INOSITOL MONOPHOSPHATASE"/>
    <property type="match status" value="1"/>
</dbReference>
<keyword evidence="3" id="KW-1185">Reference proteome</keyword>
<organism evidence="2 3">
    <name type="scientific">Tepidiforma flava</name>
    <dbReference type="NCBI Taxonomy" id="3004094"/>
    <lineage>
        <taxon>Bacteria</taxon>
        <taxon>Bacillati</taxon>
        <taxon>Chloroflexota</taxon>
        <taxon>Tepidiformia</taxon>
        <taxon>Tepidiformales</taxon>
        <taxon>Tepidiformaceae</taxon>
        <taxon>Tepidiforma</taxon>
    </lineage>
</organism>
<evidence type="ECO:0000313" key="3">
    <source>
        <dbReference type="Proteomes" id="UP001212803"/>
    </source>
</evidence>
<sequence>MFERELEAAKEAALAAGGVIERFRREGVRYGRKAGRELVSEADLAAAALLERRLLGAFPDDGWLSEEHRDSPARLRAARTWVVDPIDGTREYLEGVPEFAVSIALVADGEPVLGVVHNPATGELFAAACCGAEERPATEPTGQPFEALVGRGEHAWDDLPPLPEGTLVRPMGSVAYRLARLAQGDGNATLTGFGRAEWDVAAGVALCRAAGLRVTGVLGDPLRFNQPRPVVRGLLAAEPGLHERLTRFFMQFARGSPQGGRPWASASGSASRGSRFRRRTRSGGGSTCWRSAARIPSGSASGWFRARRRWSQWRPSGWRWEGRGG</sequence>
<feature type="region of interest" description="Disordered" evidence="1">
    <location>
        <begin position="257"/>
        <end position="291"/>
    </location>
</feature>
<dbReference type="PANTHER" id="PTHR20854:SF4">
    <property type="entry name" value="INOSITOL-1-MONOPHOSPHATASE-RELATED"/>
    <property type="match status" value="1"/>
</dbReference>
<evidence type="ECO:0008006" key="4">
    <source>
        <dbReference type="Google" id="ProtNLM"/>
    </source>
</evidence>
<feature type="compositionally biased region" description="Low complexity" evidence="1">
    <location>
        <begin position="259"/>
        <end position="273"/>
    </location>
</feature>
<dbReference type="InterPro" id="IPR000760">
    <property type="entry name" value="Inositol_monophosphatase-like"/>
</dbReference>
<dbReference type="RefSeq" id="WP_270056691.1">
    <property type="nucleotide sequence ID" value="NZ_CP115149.1"/>
</dbReference>
<gene>
    <name evidence="2" type="ORF">O0235_00655</name>
</gene>
<proteinExistence type="predicted"/>
<dbReference type="PRINTS" id="PR00377">
    <property type="entry name" value="IMPHPHTASES"/>
</dbReference>
<dbReference type="Proteomes" id="UP001212803">
    <property type="component" value="Chromosome"/>
</dbReference>
<protein>
    <recommendedName>
        <fullName evidence="4">3'(2'),5'-bisphosphate nucleotidase CysQ</fullName>
    </recommendedName>
</protein>
<reference evidence="2 3" key="1">
    <citation type="journal article" date="2023" name="ISME J.">
        <title>Thermophilic Dehalococcoidia with unusual traits shed light on an unexpected past.</title>
        <authorList>
            <person name="Palmer M."/>
            <person name="Covington J.K."/>
            <person name="Zhou E.M."/>
            <person name="Thomas S.C."/>
            <person name="Habib N."/>
            <person name="Seymour C.O."/>
            <person name="Lai D."/>
            <person name="Johnston J."/>
            <person name="Hashimi A."/>
            <person name="Jiao J.Y."/>
            <person name="Muok A.R."/>
            <person name="Liu L."/>
            <person name="Xian W.D."/>
            <person name="Zhi X.Y."/>
            <person name="Li M.M."/>
            <person name="Silva L.P."/>
            <person name="Bowen B.P."/>
            <person name="Louie K."/>
            <person name="Briegel A."/>
            <person name="Pett-Ridge J."/>
            <person name="Weber P.K."/>
            <person name="Tocheva E.I."/>
            <person name="Woyke T."/>
            <person name="Northen T.R."/>
            <person name="Mayali X."/>
            <person name="Li W.J."/>
            <person name="Hedlund B.P."/>
        </authorList>
    </citation>
    <scope>NUCLEOTIDE SEQUENCE [LARGE SCALE GENOMIC DNA]</scope>
    <source>
        <strain evidence="2 3">YIM 72310</strain>
    </source>
</reference>
<dbReference type="EMBL" id="CP115149">
    <property type="protein sequence ID" value="WBL36166.1"/>
    <property type="molecule type" value="Genomic_DNA"/>
</dbReference>
<dbReference type="SUPFAM" id="SSF56655">
    <property type="entry name" value="Carbohydrate phosphatase"/>
    <property type="match status" value="1"/>
</dbReference>
<dbReference type="Gene3D" id="3.30.540.10">
    <property type="entry name" value="Fructose-1,6-Bisphosphatase, subunit A, domain 1"/>
    <property type="match status" value="1"/>
</dbReference>